<name>A0A3A9YN01_9ACTN</name>
<accession>A0A3A9YN01</accession>
<dbReference type="AlphaFoldDB" id="A0A3A9YN01"/>
<comment type="caution">
    <text evidence="1">The sequence shown here is derived from an EMBL/GenBank/DDBJ whole genome shotgun (WGS) entry which is preliminary data.</text>
</comment>
<sequence length="74" mass="8145">MEAFMSARDALIFLSGLNDQSTRGLAFLQRLSEYRAEVLREAADLVVQVTGNDLDANAKMLRRKAEEVSEAGGK</sequence>
<evidence type="ECO:0000313" key="1">
    <source>
        <dbReference type="EMBL" id="RKN35966.1"/>
    </source>
</evidence>
<gene>
    <name evidence="1" type="ORF">D7294_30515</name>
</gene>
<dbReference type="Proteomes" id="UP000272474">
    <property type="component" value="Unassembled WGS sequence"/>
</dbReference>
<protein>
    <submittedName>
        <fullName evidence="1">Uncharacterized protein</fullName>
    </submittedName>
</protein>
<reference evidence="1 2" key="1">
    <citation type="journal article" date="2014" name="Int. J. Syst. Evol. Microbiol.">
        <title>Streptomyces hoynatensis sp. nov., isolated from deep marine sediment.</title>
        <authorList>
            <person name="Veyisoglu A."/>
            <person name="Sahin N."/>
        </authorList>
    </citation>
    <scope>NUCLEOTIDE SEQUENCE [LARGE SCALE GENOMIC DNA]</scope>
    <source>
        <strain evidence="1 2">KCTC 29097</strain>
    </source>
</reference>
<dbReference type="EMBL" id="RBAL01000034">
    <property type="protein sequence ID" value="RKN35966.1"/>
    <property type="molecule type" value="Genomic_DNA"/>
</dbReference>
<organism evidence="1 2">
    <name type="scientific">Streptomyces hoynatensis</name>
    <dbReference type="NCBI Taxonomy" id="1141874"/>
    <lineage>
        <taxon>Bacteria</taxon>
        <taxon>Bacillati</taxon>
        <taxon>Actinomycetota</taxon>
        <taxon>Actinomycetes</taxon>
        <taxon>Kitasatosporales</taxon>
        <taxon>Streptomycetaceae</taxon>
        <taxon>Streptomyces</taxon>
    </lineage>
</organism>
<evidence type="ECO:0000313" key="2">
    <source>
        <dbReference type="Proteomes" id="UP000272474"/>
    </source>
</evidence>
<keyword evidence="2" id="KW-1185">Reference proteome</keyword>
<proteinExistence type="predicted"/>